<evidence type="ECO:0000313" key="1">
    <source>
        <dbReference type="EMBL" id="NGY05203.1"/>
    </source>
</evidence>
<dbReference type="Proteomes" id="UP000472676">
    <property type="component" value="Unassembled WGS sequence"/>
</dbReference>
<gene>
    <name evidence="1" type="ORF">G7Y85_10520</name>
</gene>
<dbReference type="AlphaFoldDB" id="A0A6M2BSX5"/>
<keyword evidence="2" id="KW-1185">Reference proteome</keyword>
<reference evidence="1 2" key="1">
    <citation type="journal article" date="2014" name="Int. J. Syst. Evol. Microbiol.">
        <title>Solimonas terrae sp. nov., isolated from soil.</title>
        <authorList>
            <person name="Kim S.J."/>
            <person name="Moon J.Y."/>
            <person name="Weon H.Y."/>
            <person name="Ahn J.H."/>
            <person name="Chen W.M."/>
            <person name="Kwon S.W."/>
        </authorList>
    </citation>
    <scope>NUCLEOTIDE SEQUENCE [LARGE SCALE GENOMIC DNA]</scope>
    <source>
        <strain evidence="1 2">KIS83-12</strain>
    </source>
</reference>
<name>A0A6M2BSX5_9GAMM</name>
<evidence type="ECO:0000313" key="2">
    <source>
        <dbReference type="Proteomes" id="UP000472676"/>
    </source>
</evidence>
<proteinExistence type="predicted"/>
<protein>
    <submittedName>
        <fullName evidence="1">Uncharacterized protein</fullName>
    </submittedName>
</protein>
<accession>A0A6M2BSX5</accession>
<dbReference type="EMBL" id="JAAMOW010000005">
    <property type="protein sequence ID" value="NGY05203.1"/>
    <property type="molecule type" value="Genomic_DNA"/>
</dbReference>
<sequence length="72" mass="8124">MTYKFAEIDPMALILSERAYLIWTELHHPHEPALKNIAAVAKILNPEERKFAQAKASAMVAYGRAMEEGLRA</sequence>
<dbReference type="RefSeq" id="WP_166256142.1">
    <property type="nucleotide sequence ID" value="NZ_JAAMOW010000005.1"/>
</dbReference>
<comment type="caution">
    <text evidence="1">The sequence shown here is derived from an EMBL/GenBank/DDBJ whole genome shotgun (WGS) entry which is preliminary data.</text>
</comment>
<organism evidence="1 2">
    <name type="scientific">Solimonas terrae</name>
    <dbReference type="NCBI Taxonomy" id="1396819"/>
    <lineage>
        <taxon>Bacteria</taxon>
        <taxon>Pseudomonadati</taxon>
        <taxon>Pseudomonadota</taxon>
        <taxon>Gammaproteobacteria</taxon>
        <taxon>Nevskiales</taxon>
        <taxon>Nevskiaceae</taxon>
        <taxon>Solimonas</taxon>
    </lineage>
</organism>